<evidence type="ECO:0000256" key="1">
    <source>
        <dbReference type="SAM" id="MobiDB-lite"/>
    </source>
</evidence>
<proteinExistence type="predicted"/>
<dbReference type="EMBL" id="GBXM01057461">
    <property type="protein sequence ID" value="JAH51116.1"/>
    <property type="molecule type" value="Transcribed_RNA"/>
</dbReference>
<feature type="region of interest" description="Disordered" evidence="1">
    <location>
        <begin position="1"/>
        <end position="28"/>
    </location>
</feature>
<sequence length="28" mass="3101">MGCPTDSATVISHPPWYLMNSPPSQARR</sequence>
<accession>A0A0E9TBY1</accession>
<evidence type="ECO:0000313" key="2">
    <source>
        <dbReference type="EMBL" id="JAH51116.1"/>
    </source>
</evidence>
<reference evidence="2" key="1">
    <citation type="submission" date="2014-11" db="EMBL/GenBank/DDBJ databases">
        <authorList>
            <person name="Amaro Gonzalez C."/>
        </authorList>
    </citation>
    <scope>NUCLEOTIDE SEQUENCE</scope>
</reference>
<organism evidence="2">
    <name type="scientific">Anguilla anguilla</name>
    <name type="common">European freshwater eel</name>
    <name type="synonym">Muraena anguilla</name>
    <dbReference type="NCBI Taxonomy" id="7936"/>
    <lineage>
        <taxon>Eukaryota</taxon>
        <taxon>Metazoa</taxon>
        <taxon>Chordata</taxon>
        <taxon>Craniata</taxon>
        <taxon>Vertebrata</taxon>
        <taxon>Euteleostomi</taxon>
        <taxon>Actinopterygii</taxon>
        <taxon>Neopterygii</taxon>
        <taxon>Teleostei</taxon>
        <taxon>Anguilliformes</taxon>
        <taxon>Anguillidae</taxon>
        <taxon>Anguilla</taxon>
    </lineage>
</organism>
<name>A0A0E9TBY1_ANGAN</name>
<feature type="compositionally biased region" description="Polar residues" evidence="1">
    <location>
        <begin position="1"/>
        <end position="10"/>
    </location>
</feature>
<protein>
    <submittedName>
        <fullName evidence="2">Uncharacterized protein</fullName>
    </submittedName>
</protein>
<reference evidence="2" key="2">
    <citation type="journal article" date="2015" name="Fish Shellfish Immunol.">
        <title>Early steps in the European eel (Anguilla anguilla)-Vibrio vulnificus interaction in the gills: Role of the RtxA13 toxin.</title>
        <authorList>
            <person name="Callol A."/>
            <person name="Pajuelo D."/>
            <person name="Ebbesson L."/>
            <person name="Teles M."/>
            <person name="MacKenzie S."/>
            <person name="Amaro C."/>
        </authorList>
    </citation>
    <scope>NUCLEOTIDE SEQUENCE</scope>
</reference>
<dbReference type="AlphaFoldDB" id="A0A0E9TBY1"/>